<evidence type="ECO:0000313" key="1">
    <source>
        <dbReference type="EMBL" id="EPB82326.1"/>
    </source>
</evidence>
<dbReference type="VEuPathDB" id="FungiDB:HMPREF1544_10921"/>
<protein>
    <submittedName>
        <fullName evidence="1">Uncharacterized protein</fullName>
    </submittedName>
</protein>
<keyword evidence="2" id="KW-1185">Reference proteome</keyword>
<dbReference type="OrthoDB" id="2297653at2759"/>
<accession>S2IX60</accession>
<gene>
    <name evidence="1" type="ORF">HMPREF1544_10921</name>
</gene>
<dbReference type="AlphaFoldDB" id="S2IX60"/>
<dbReference type="InParanoid" id="S2IX60"/>
<dbReference type="Proteomes" id="UP000014254">
    <property type="component" value="Unassembled WGS sequence"/>
</dbReference>
<sequence>MKLKKRQKRVSDDIRQEDYKPDLILINTSSSTANELNTWSRDIQQGDTKNAYKFEEKDYYHCYSIASQPTTASLERNQ</sequence>
<proteinExistence type="predicted"/>
<dbReference type="EMBL" id="KE124119">
    <property type="protein sequence ID" value="EPB82326.1"/>
    <property type="molecule type" value="Genomic_DNA"/>
</dbReference>
<evidence type="ECO:0000313" key="2">
    <source>
        <dbReference type="Proteomes" id="UP000014254"/>
    </source>
</evidence>
<organism evidence="1 2">
    <name type="scientific">Mucor circinelloides f. circinelloides (strain 1006PhL)</name>
    <name type="common">Mucormycosis agent</name>
    <name type="synonym">Calyptromyces circinelloides</name>
    <dbReference type="NCBI Taxonomy" id="1220926"/>
    <lineage>
        <taxon>Eukaryota</taxon>
        <taxon>Fungi</taxon>
        <taxon>Fungi incertae sedis</taxon>
        <taxon>Mucoromycota</taxon>
        <taxon>Mucoromycotina</taxon>
        <taxon>Mucoromycetes</taxon>
        <taxon>Mucorales</taxon>
        <taxon>Mucorineae</taxon>
        <taxon>Mucoraceae</taxon>
        <taxon>Mucor</taxon>
    </lineage>
</organism>
<name>S2IX60_MUCC1</name>
<reference evidence="2" key="1">
    <citation type="submission" date="2013-05" db="EMBL/GenBank/DDBJ databases">
        <title>The Genome sequence of Mucor circinelloides f. circinelloides 1006PhL.</title>
        <authorList>
            <consortium name="The Broad Institute Genomics Platform"/>
            <person name="Cuomo C."/>
            <person name="Earl A."/>
            <person name="Findley K."/>
            <person name="Lee S.C."/>
            <person name="Walker B."/>
            <person name="Young S."/>
            <person name="Zeng Q."/>
            <person name="Gargeya S."/>
            <person name="Fitzgerald M."/>
            <person name="Haas B."/>
            <person name="Abouelleil A."/>
            <person name="Allen A.W."/>
            <person name="Alvarado L."/>
            <person name="Arachchi H.M."/>
            <person name="Berlin A.M."/>
            <person name="Chapman S.B."/>
            <person name="Gainer-Dewar J."/>
            <person name="Goldberg J."/>
            <person name="Griggs A."/>
            <person name="Gujja S."/>
            <person name="Hansen M."/>
            <person name="Howarth C."/>
            <person name="Imamovic A."/>
            <person name="Ireland A."/>
            <person name="Larimer J."/>
            <person name="McCowan C."/>
            <person name="Murphy C."/>
            <person name="Pearson M."/>
            <person name="Poon T.W."/>
            <person name="Priest M."/>
            <person name="Roberts A."/>
            <person name="Saif S."/>
            <person name="Shea T."/>
            <person name="Sisk P."/>
            <person name="Sykes S."/>
            <person name="Wortman J."/>
            <person name="Nusbaum C."/>
            <person name="Birren B."/>
        </authorList>
    </citation>
    <scope>NUCLEOTIDE SEQUENCE [LARGE SCALE GENOMIC DNA]</scope>
    <source>
        <strain evidence="2">1006PhL</strain>
    </source>
</reference>